<protein>
    <recommendedName>
        <fullName evidence="11">NB-ARC domain-containing protein</fullName>
    </recommendedName>
</protein>
<dbReference type="InterPro" id="IPR042197">
    <property type="entry name" value="Apaf_helical"/>
</dbReference>
<dbReference type="Gene3D" id="3.40.50.300">
    <property type="entry name" value="P-loop containing nucleotide triphosphate hydrolases"/>
    <property type="match status" value="1"/>
</dbReference>
<keyword evidence="1" id="KW-0433">Leucine-rich repeat</keyword>
<proteinExistence type="predicted"/>
<dbReference type="Gene3D" id="1.10.8.430">
    <property type="entry name" value="Helical domain of apoptotic protease-activating factors"/>
    <property type="match status" value="1"/>
</dbReference>
<dbReference type="Pfam" id="PF00931">
    <property type="entry name" value="NB-ARC"/>
    <property type="match status" value="1"/>
</dbReference>
<keyword evidence="3" id="KW-0611">Plant defense</keyword>
<dbReference type="Gene3D" id="3.80.10.10">
    <property type="entry name" value="Ribonuclease Inhibitor"/>
    <property type="match status" value="2"/>
</dbReference>
<dbReference type="GO" id="GO:0006952">
    <property type="term" value="P:defense response"/>
    <property type="evidence" value="ECO:0007669"/>
    <property type="project" value="UniProtKB-KW"/>
</dbReference>
<feature type="domain" description="R13L1/DRL21-like LRR repeat region" evidence="8">
    <location>
        <begin position="823"/>
        <end position="942"/>
    </location>
</feature>
<dbReference type="Gene3D" id="1.10.10.10">
    <property type="entry name" value="Winged helix-like DNA-binding domain superfamily/Winged helix DNA-binding domain"/>
    <property type="match status" value="1"/>
</dbReference>
<dbReference type="Pfam" id="PF25019">
    <property type="entry name" value="LRR_R13L1-DRL21"/>
    <property type="match status" value="1"/>
</dbReference>
<dbReference type="InterPro" id="IPR055414">
    <property type="entry name" value="LRR_R13L4/SHOC2-like"/>
</dbReference>
<evidence type="ECO:0000313" key="10">
    <source>
        <dbReference type="Proteomes" id="UP001210211"/>
    </source>
</evidence>
<dbReference type="Proteomes" id="UP001210211">
    <property type="component" value="Unassembled WGS sequence"/>
</dbReference>
<evidence type="ECO:0008006" key="11">
    <source>
        <dbReference type="Google" id="ProtNLM"/>
    </source>
</evidence>
<dbReference type="InterPro" id="IPR002182">
    <property type="entry name" value="NB-ARC"/>
</dbReference>
<dbReference type="InterPro" id="IPR036388">
    <property type="entry name" value="WH-like_DNA-bd_sf"/>
</dbReference>
<dbReference type="Pfam" id="PF23559">
    <property type="entry name" value="WHD_DRP"/>
    <property type="match status" value="1"/>
</dbReference>
<feature type="region of interest" description="Disordered" evidence="4">
    <location>
        <begin position="1108"/>
        <end position="1138"/>
    </location>
</feature>
<name>A0AAD5ZWJ3_9POAL</name>
<dbReference type="InterPro" id="IPR027417">
    <property type="entry name" value="P-loop_NTPase"/>
</dbReference>
<dbReference type="SUPFAM" id="SSF52058">
    <property type="entry name" value="L domain-like"/>
    <property type="match status" value="1"/>
</dbReference>
<evidence type="ECO:0000259" key="5">
    <source>
        <dbReference type="Pfam" id="PF00931"/>
    </source>
</evidence>
<dbReference type="GO" id="GO:0043531">
    <property type="term" value="F:ADP binding"/>
    <property type="evidence" value="ECO:0007669"/>
    <property type="project" value="InterPro"/>
</dbReference>
<evidence type="ECO:0000259" key="6">
    <source>
        <dbReference type="Pfam" id="PF23559"/>
    </source>
</evidence>
<evidence type="ECO:0000259" key="8">
    <source>
        <dbReference type="Pfam" id="PF25019"/>
    </source>
</evidence>
<evidence type="ECO:0000256" key="1">
    <source>
        <dbReference type="ARBA" id="ARBA00022614"/>
    </source>
</evidence>
<evidence type="ECO:0000256" key="2">
    <source>
        <dbReference type="ARBA" id="ARBA00022737"/>
    </source>
</evidence>
<dbReference type="Pfam" id="PF23598">
    <property type="entry name" value="LRR_14"/>
    <property type="match status" value="1"/>
</dbReference>
<feature type="domain" description="NB-ARC" evidence="5">
    <location>
        <begin position="319"/>
        <end position="474"/>
    </location>
</feature>
<comment type="caution">
    <text evidence="9">The sequence shown here is derived from an EMBL/GenBank/DDBJ whole genome shotgun (WGS) entry which is preliminary data.</text>
</comment>
<dbReference type="InterPro" id="IPR032675">
    <property type="entry name" value="LRR_dom_sf"/>
</dbReference>
<accession>A0AAD5ZWJ3</accession>
<keyword evidence="2" id="KW-0677">Repeat</keyword>
<evidence type="ECO:0000259" key="7">
    <source>
        <dbReference type="Pfam" id="PF23598"/>
    </source>
</evidence>
<dbReference type="PANTHER" id="PTHR36766:SF40">
    <property type="entry name" value="DISEASE RESISTANCE PROTEIN RGA3"/>
    <property type="match status" value="1"/>
</dbReference>
<gene>
    <name evidence="9" type="ORF">LUZ61_009066</name>
</gene>
<dbReference type="AlphaFoldDB" id="A0AAD5ZWJ3"/>
<organism evidence="9 10">
    <name type="scientific">Rhynchospora tenuis</name>
    <dbReference type="NCBI Taxonomy" id="198213"/>
    <lineage>
        <taxon>Eukaryota</taxon>
        <taxon>Viridiplantae</taxon>
        <taxon>Streptophyta</taxon>
        <taxon>Embryophyta</taxon>
        <taxon>Tracheophyta</taxon>
        <taxon>Spermatophyta</taxon>
        <taxon>Magnoliopsida</taxon>
        <taxon>Liliopsida</taxon>
        <taxon>Poales</taxon>
        <taxon>Cyperaceae</taxon>
        <taxon>Cyperoideae</taxon>
        <taxon>Rhynchosporeae</taxon>
        <taxon>Rhynchospora</taxon>
    </lineage>
</organism>
<dbReference type="SUPFAM" id="SSF52540">
    <property type="entry name" value="P-loop containing nucleoside triphosphate hydrolases"/>
    <property type="match status" value="1"/>
</dbReference>
<dbReference type="InterPro" id="IPR058922">
    <property type="entry name" value="WHD_DRP"/>
</dbReference>
<dbReference type="PRINTS" id="PR00364">
    <property type="entry name" value="DISEASERSIST"/>
</dbReference>
<dbReference type="InterPro" id="IPR056789">
    <property type="entry name" value="LRR_R13L1-DRL21"/>
</dbReference>
<feature type="compositionally biased region" description="Basic residues" evidence="4">
    <location>
        <begin position="1122"/>
        <end position="1138"/>
    </location>
</feature>
<feature type="domain" description="Disease resistance R13L4/SHOC-2-like LRR" evidence="7">
    <location>
        <begin position="706"/>
        <end position="785"/>
    </location>
</feature>
<dbReference type="EMBL" id="JAMRDG010000001">
    <property type="protein sequence ID" value="KAJ3705361.1"/>
    <property type="molecule type" value="Genomic_DNA"/>
</dbReference>
<reference evidence="9 10" key="1">
    <citation type="journal article" date="2022" name="Cell">
        <title>Repeat-based holocentromeres influence genome architecture and karyotype evolution.</title>
        <authorList>
            <person name="Hofstatter P.G."/>
            <person name="Thangavel G."/>
            <person name="Lux T."/>
            <person name="Neumann P."/>
            <person name="Vondrak T."/>
            <person name="Novak P."/>
            <person name="Zhang M."/>
            <person name="Costa L."/>
            <person name="Castellani M."/>
            <person name="Scott A."/>
            <person name="Toegelov H."/>
            <person name="Fuchs J."/>
            <person name="Mata-Sucre Y."/>
            <person name="Dias Y."/>
            <person name="Vanzela A.L.L."/>
            <person name="Huettel B."/>
            <person name="Almeida C.C.S."/>
            <person name="Simkova H."/>
            <person name="Souza G."/>
            <person name="Pedrosa-Harand A."/>
            <person name="Macas J."/>
            <person name="Mayer K.F.X."/>
            <person name="Houben A."/>
            <person name="Marques A."/>
        </authorList>
    </citation>
    <scope>NUCLEOTIDE SEQUENCE [LARGE SCALE GENOMIC DNA]</scope>
    <source>
        <strain evidence="9">RhyTen1mFocal</strain>
    </source>
</reference>
<dbReference type="PANTHER" id="PTHR36766">
    <property type="entry name" value="PLANT BROAD-SPECTRUM MILDEW RESISTANCE PROTEIN RPW8"/>
    <property type="match status" value="1"/>
</dbReference>
<evidence type="ECO:0000256" key="3">
    <source>
        <dbReference type="ARBA" id="ARBA00022821"/>
    </source>
</evidence>
<evidence type="ECO:0000256" key="4">
    <source>
        <dbReference type="SAM" id="MobiDB-lite"/>
    </source>
</evidence>
<sequence length="1138" mass="130826">MEGFWNRVIEFLEPTIGQSAVDALKNSAVSEKISWLQVKLPRARLLIERSESRGFIYKPIDELLPHLKEAVNKADIMLAEFESQKQRLEGSNWGIQGELLNNFKNWISGYPDAVISTHCMLDHVCNEMEKICSMLDILKNPDQYNKHISRICATLPRAKLLIERSECWRLKHKSIDELLPQLKEAVYKAEIEKDDIESMKRILEGAECRVEGELLNYLKNWITFVPDKAKIAQDTLDYVCNEMEKLCQNHKIPENPNQFGNNARPITRSSHPVEPYGRNKELNDAIDFLGVSSSKSCGTKKAKKERKSGLYIHESSKSMEKNRNLAILPIVGLGGMGKTTLAQMIYKDKRVKDYFHLRIWICVSDKFDLERLLKEIFEGASGKKCDLSSLNIIEEKLEEMLKSKRVLLVVDDIWSKDWQNLLGPMNESSQGSAIILTTRSPEHLQCTGVNMTILKSIFLEGLEEKIYWDFFRSSAGLDVTAENYGQLEGIANEICHRLKGSPLAAKTLGGLLKSRIDEQYWIEIRDSKMWELKQNEDDIMPVLQLSYQHLPFYLKKCFSFCSLYPKDHELSAIELAKLWIMEGFIPKKENDSLKHMEDVALGYFQDLKNGCFFLNKTSNKNYEHWKYEKYVIHDLMHDVCQSITTEECCCLQDGEICLTKDTIHHLSILKKNPENTREMLTFKNVHSLLVASPNYYGINTMKSWCHRLTSIRRLSLTKSKIKGLPENIGNLKYLQYLDISNTPIEKLPDSFCTLYNLQHLDMWCCDKFLESGFPNGSNKLTGLQFFRPPLHLVHCLTDKRNLVRAMQLYDLEYDVVKHGGNKIENLKHLTGVRGYFYIKSLCTVLRKEAAEEAELNKQEFVDTLHLCWDTEWELSNKDDENEIHREVLEGLRPHPNLRVLEISKYVGSLAANWMGDNLLSNLRRFSLSISWCCSISQLPRSITELEIRACYRLTSLNDCLRPNLLPELKCINIGWCDNLKSLPVESFLGFESLEKLRIKGCRELTCPAKMVLPPSIKVLELDTCGELENSIPSCLENLSSLEELLIDGCPSIVSIPDEVMRNLKSLKSLSVQHCPNLISLGDEGFLKSIKVFTIWCCPKRKITWGRNPDGRQLSDAPSSSNARKRKARARKVTTKYRT</sequence>
<feature type="domain" description="Disease resistance protein winged helix" evidence="6">
    <location>
        <begin position="563"/>
        <end position="639"/>
    </location>
</feature>
<evidence type="ECO:0000313" key="9">
    <source>
        <dbReference type="EMBL" id="KAJ3705361.1"/>
    </source>
</evidence>
<keyword evidence="10" id="KW-1185">Reference proteome</keyword>